<dbReference type="EMBL" id="VIRB01000141">
    <property type="protein sequence ID" value="NDO71604.1"/>
    <property type="molecule type" value="Genomic_DNA"/>
</dbReference>
<proteinExistence type="predicted"/>
<dbReference type="AlphaFoldDB" id="A0A9X5H8B7"/>
<dbReference type="InterPro" id="IPR014985">
    <property type="entry name" value="WbqC"/>
</dbReference>
<dbReference type="RefSeq" id="WP_004081133.1">
    <property type="nucleotide sequence ID" value="NZ_VIRB01000141.1"/>
</dbReference>
<comment type="caution">
    <text evidence="1">The sequence shown here is derived from an EMBL/GenBank/DDBJ whole genome shotgun (WGS) entry which is preliminary data.</text>
</comment>
<gene>
    <name evidence="1" type="ORF">FMM80_24320</name>
</gene>
<accession>A0A9X5H8B7</accession>
<organism evidence="1 2">
    <name type="scientific">Schaedlerella arabinosiphila</name>
    <dbReference type="NCBI Taxonomy" id="2044587"/>
    <lineage>
        <taxon>Bacteria</taxon>
        <taxon>Bacillati</taxon>
        <taxon>Bacillota</taxon>
        <taxon>Clostridia</taxon>
        <taxon>Lachnospirales</taxon>
        <taxon>Lachnospiraceae</taxon>
        <taxon>Schaedlerella</taxon>
    </lineage>
</organism>
<reference evidence="1 2" key="1">
    <citation type="submission" date="2019-07" db="EMBL/GenBank/DDBJ databases">
        <title>Draft genome sequences of 15 bacterial species constituting the stable defined intestinal microbiota of the GM15 gnotobiotic mouse model.</title>
        <authorList>
            <person name="Elie C."/>
            <person name="Mathieu A."/>
            <person name="Saliou A."/>
            <person name="Darnaud M."/>
            <person name="Leulier F."/>
            <person name="Tamellini A."/>
        </authorList>
    </citation>
    <scope>NUCLEOTIDE SEQUENCE [LARGE SCALE GENOMIC DNA]</scope>
    <source>
        <strain evidence="2">ASF 502</strain>
    </source>
</reference>
<evidence type="ECO:0000313" key="1">
    <source>
        <dbReference type="EMBL" id="NDO71604.1"/>
    </source>
</evidence>
<protein>
    <submittedName>
        <fullName evidence="1">WbqC family protein</fullName>
    </submittedName>
</protein>
<evidence type="ECO:0000313" key="2">
    <source>
        <dbReference type="Proteomes" id="UP000474104"/>
    </source>
</evidence>
<dbReference type="OrthoDB" id="3611744at2"/>
<name>A0A9X5H8B7_9FIRM</name>
<sequence length="237" mass="27662">MKIGIMQPYFFPYLGYWQLIKAVDEYVVYDDVTYIKGGWINRNNILLNGKKHLITIPLEGSSSFKNINEISLTKNLKLKQKILKTLEMCYKKAPYYENIMPIIKNLIMKNENIAMLNYHSIMAINEYLGISTKIHLSSKIKKDETLKGQEKVIHINQILGSDIYYNAIGGRELYDTNSFRKNGLKLCFLEMVVKEYKQYNNEFIPYLSIIDVLMFNSVDNVNQLLDQYNIKEGKGEL</sequence>
<dbReference type="Pfam" id="PF08889">
    <property type="entry name" value="WbqC"/>
    <property type="match status" value="1"/>
</dbReference>
<dbReference type="Proteomes" id="UP000474104">
    <property type="component" value="Unassembled WGS sequence"/>
</dbReference>